<feature type="chain" id="PRO_5002653084" evidence="1">
    <location>
        <begin position="25"/>
        <end position="205"/>
    </location>
</feature>
<dbReference type="eggNOG" id="ENOG502ZBKR">
    <property type="taxonomic scope" value="Bacteria"/>
</dbReference>
<keyword evidence="3" id="KW-1185">Reference proteome</keyword>
<dbReference type="EMBL" id="AAXU02000001">
    <property type="protein sequence ID" value="EAZ82884.1"/>
    <property type="molecule type" value="Genomic_DNA"/>
</dbReference>
<evidence type="ECO:0000313" key="2">
    <source>
        <dbReference type="EMBL" id="EAZ82884.1"/>
    </source>
</evidence>
<dbReference type="RefSeq" id="WP_008200743.1">
    <property type="nucleotide sequence ID" value="NZ_CM001023.1"/>
</dbReference>
<proteinExistence type="predicted"/>
<gene>
    <name evidence="2" type="ORF">ALPR1_11725</name>
</gene>
<dbReference type="InterPro" id="IPR045767">
    <property type="entry name" value="DUF6134"/>
</dbReference>
<dbReference type="STRING" id="388413.ALPR1_11725"/>
<keyword evidence="1" id="KW-0732">Signal</keyword>
<protein>
    <submittedName>
        <fullName evidence="2">Uncharacterized protein</fullName>
    </submittedName>
</protein>
<evidence type="ECO:0000313" key="3">
    <source>
        <dbReference type="Proteomes" id="UP000003919"/>
    </source>
</evidence>
<reference evidence="2 3" key="1">
    <citation type="journal article" date="2011" name="J. Bacteriol.">
        <title>Complete genome sequence of Algoriphagus sp. PR1, bacterial prey of a colony-forming choanoflagellate.</title>
        <authorList>
            <person name="Alegado R.A."/>
            <person name="Ferriera S."/>
            <person name="Nusbaum C."/>
            <person name="Young S.K."/>
            <person name="Zeng Q."/>
            <person name="Imamovic A."/>
            <person name="Fairclough S.R."/>
            <person name="King N."/>
        </authorList>
    </citation>
    <scope>NUCLEOTIDE SEQUENCE [LARGE SCALE GENOMIC DNA]</scope>
    <source>
        <strain evidence="2 3">PR1</strain>
    </source>
</reference>
<name>A3HSR6_9BACT</name>
<feature type="signal peptide" evidence="1">
    <location>
        <begin position="1"/>
        <end position="24"/>
    </location>
</feature>
<organism evidence="2 3">
    <name type="scientific">Algoriphagus machipongonensis</name>
    <dbReference type="NCBI Taxonomy" id="388413"/>
    <lineage>
        <taxon>Bacteria</taxon>
        <taxon>Pseudomonadati</taxon>
        <taxon>Bacteroidota</taxon>
        <taxon>Cytophagia</taxon>
        <taxon>Cytophagales</taxon>
        <taxon>Cyclobacteriaceae</taxon>
        <taxon>Algoriphagus</taxon>
    </lineage>
</organism>
<dbReference type="AlphaFoldDB" id="A3HSR6"/>
<dbReference type="OrthoDB" id="949196at2"/>
<comment type="caution">
    <text evidence="2">The sequence shown here is derived from an EMBL/GenBank/DDBJ whole genome shotgun (WGS) entry which is preliminary data.</text>
</comment>
<dbReference type="Pfam" id="PF19630">
    <property type="entry name" value="DUF6134"/>
    <property type="match status" value="1"/>
</dbReference>
<evidence type="ECO:0000256" key="1">
    <source>
        <dbReference type="SAM" id="SignalP"/>
    </source>
</evidence>
<accession>A3HSR6</accession>
<dbReference type="Proteomes" id="UP000003919">
    <property type="component" value="Unassembled WGS sequence"/>
</dbReference>
<sequence length="205" mass="23634">MTLKHLFSLIYLFLLLAISSNSYAQEQSITQGYDIVVAGFRIGDMTAQKKVNGTQKSYEINSLVEFWFFGKVHVEFIQSADYENGQLMEAYTHSISNRGDFETFVNWETDHYEVNANTYKFENKEPINQKVYSSPATLYFEEPKDGDVLISENFGMLTQVVEEEPGVYAIDVNGNTNTFYYENGVLQKVVLENSIKNYVIRRKDD</sequence>
<dbReference type="HOGENOM" id="CLU_1352768_0_0_10"/>